<gene>
    <name evidence="2" type="ORF">ILUMI_18963</name>
</gene>
<evidence type="ECO:0000313" key="2">
    <source>
        <dbReference type="EMBL" id="KAF2887210.1"/>
    </source>
</evidence>
<accession>A0A8K0CH68</accession>
<dbReference type="Proteomes" id="UP000801492">
    <property type="component" value="Unassembled WGS sequence"/>
</dbReference>
<organism evidence="2 3">
    <name type="scientific">Ignelater luminosus</name>
    <name type="common">Cucubano</name>
    <name type="synonym">Pyrophorus luminosus</name>
    <dbReference type="NCBI Taxonomy" id="2038154"/>
    <lineage>
        <taxon>Eukaryota</taxon>
        <taxon>Metazoa</taxon>
        <taxon>Ecdysozoa</taxon>
        <taxon>Arthropoda</taxon>
        <taxon>Hexapoda</taxon>
        <taxon>Insecta</taxon>
        <taxon>Pterygota</taxon>
        <taxon>Neoptera</taxon>
        <taxon>Endopterygota</taxon>
        <taxon>Coleoptera</taxon>
        <taxon>Polyphaga</taxon>
        <taxon>Elateriformia</taxon>
        <taxon>Elateroidea</taxon>
        <taxon>Elateridae</taxon>
        <taxon>Agrypninae</taxon>
        <taxon>Pyrophorini</taxon>
        <taxon>Ignelater</taxon>
    </lineage>
</organism>
<evidence type="ECO:0000256" key="1">
    <source>
        <dbReference type="SAM" id="MobiDB-lite"/>
    </source>
</evidence>
<proteinExistence type="predicted"/>
<reference evidence="2" key="1">
    <citation type="submission" date="2019-08" db="EMBL/GenBank/DDBJ databases">
        <title>The genome of the North American firefly Photinus pyralis.</title>
        <authorList>
            <consortium name="Photinus pyralis genome working group"/>
            <person name="Fallon T.R."/>
            <person name="Sander Lower S.E."/>
            <person name="Weng J.-K."/>
        </authorList>
    </citation>
    <scope>NUCLEOTIDE SEQUENCE</scope>
    <source>
        <strain evidence="2">TRF0915ILg1</strain>
        <tissue evidence="2">Whole body</tissue>
    </source>
</reference>
<feature type="region of interest" description="Disordered" evidence="1">
    <location>
        <begin position="1"/>
        <end position="33"/>
    </location>
</feature>
<keyword evidence="3" id="KW-1185">Reference proteome</keyword>
<sequence>MKETRSMTKSIAESDDENYIPRDEDSTSSVDSEFESDIDEFIAEKLVDEFLFRETLQELASGKPTNLNKNNISHVLAETKDKLQNFGVCSSENPHLANNKRDGLRVLDEVAQIKGLGHFAAIATGISQETVGRALKLHKFYLCKFFRN</sequence>
<comment type="caution">
    <text evidence="2">The sequence shown here is derived from an EMBL/GenBank/DDBJ whole genome shotgun (WGS) entry which is preliminary data.</text>
</comment>
<dbReference type="EMBL" id="VTPC01084616">
    <property type="protein sequence ID" value="KAF2887210.1"/>
    <property type="molecule type" value="Genomic_DNA"/>
</dbReference>
<evidence type="ECO:0000313" key="3">
    <source>
        <dbReference type="Proteomes" id="UP000801492"/>
    </source>
</evidence>
<dbReference type="AlphaFoldDB" id="A0A8K0CH68"/>
<protein>
    <submittedName>
        <fullName evidence="2">Uncharacterized protein</fullName>
    </submittedName>
</protein>
<name>A0A8K0CH68_IGNLU</name>